<dbReference type="PANTHER" id="PTHR43884:SF20">
    <property type="entry name" value="ACYL-COA DEHYDROGENASE FADE28"/>
    <property type="match status" value="1"/>
</dbReference>
<sequence length="352" mass="36101">MSDMRDMFVETASRLFRDYCTPDLLRAAAAGSFQTQLWDAMVEAGLTKAAVAEDAGGSGAELADALALLVPAGANAVPAPLAETLIAGFLLGEAGVVVPDAPLTIAIPRPGETLRAVRKGDGWLITGAVARVPYARFASGGVTVIAETAEGPLLAQVALADCKIAEAANLAHEPRDDVAFNEAPAQAAKLTTRQAADVYAMAAAARSAQMAGALQTVLQLSVQYALERSQFGKPLGKFQAIQHNLATLAGQAAAATAAADAAIAHAEHGAGSIAIASAKARAGEAASIACNIAHQVHGAIGFTAEHALHFSTQRLWSWRDEFGNDAFWELKLGDQAVAAGADGLWAMLTAAA</sequence>
<dbReference type="SUPFAM" id="SSF56645">
    <property type="entry name" value="Acyl-CoA dehydrogenase NM domain-like"/>
    <property type="match status" value="1"/>
</dbReference>
<feature type="domain" description="Acyl-CoA dehydrogenase/oxidase N-terminal" evidence="7">
    <location>
        <begin position="5"/>
        <end position="67"/>
    </location>
</feature>
<dbReference type="OrthoDB" id="2450120at2"/>
<dbReference type="GO" id="GO:0003995">
    <property type="term" value="F:acyl-CoA dehydrogenase activity"/>
    <property type="evidence" value="ECO:0007669"/>
    <property type="project" value="TreeGrafter"/>
</dbReference>
<dbReference type="RefSeq" id="WP_132008422.1">
    <property type="nucleotide sequence ID" value="NZ_JBHUNN010000002.1"/>
</dbReference>
<dbReference type="InterPro" id="IPR009100">
    <property type="entry name" value="AcylCoA_DH/oxidase_NM_dom_sf"/>
</dbReference>
<feature type="domain" description="Acyl-CoA dehydrogenase/oxidase C-terminal" evidence="6">
    <location>
        <begin position="203"/>
        <end position="308"/>
    </location>
</feature>
<dbReference type="InterPro" id="IPR037069">
    <property type="entry name" value="AcylCoA_DH/ox_N_sf"/>
</dbReference>
<protein>
    <submittedName>
        <fullName evidence="8">Acyl-CoA dehydrogenase</fullName>
    </submittedName>
</protein>
<dbReference type="Gene3D" id="1.10.540.10">
    <property type="entry name" value="Acyl-CoA dehydrogenase/oxidase, N-terminal domain"/>
    <property type="match status" value="1"/>
</dbReference>
<keyword evidence="5" id="KW-0560">Oxidoreductase</keyword>
<dbReference type="Pfam" id="PF02771">
    <property type="entry name" value="Acyl-CoA_dh_N"/>
    <property type="match status" value="1"/>
</dbReference>
<evidence type="ECO:0000256" key="3">
    <source>
        <dbReference type="ARBA" id="ARBA00022630"/>
    </source>
</evidence>
<dbReference type="PANTHER" id="PTHR43884">
    <property type="entry name" value="ACYL-COA DEHYDROGENASE"/>
    <property type="match status" value="1"/>
</dbReference>
<proteinExistence type="inferred from homology"/>
<accession>A0A4V2RX48</accession>
<comment type="similarity">
    <text evidence="2">Belongs to the acyl-CoA dehydrogenase family.</text>
</comment>
<reference evidence="8 9" key="1">
    <citation type="submission" date="2019-03" db="EMBL/GenBank/DDBJ databases">
        <title>Genomic Encyclopedia of Type Strains, Phase IV (KMG-IV): sequencing the most valuable type-strain genomes for metagenomic binning, comparative biology and taxonomic classification.</title>
        <authorList>
            <person name="Goeker M."/>
        </authorList>
    </citation>
    <scope>NUCLEOTIDE SEQUENCE [LARGE SCALE GENOMIC DNA]</scope>
    <source>
        <strain evidence="8 9">DSM 22958</strain>
    </source>
</reference>
<dbReference type="AlphaFoldDB" id="A0A4V2RX48"/>
<name>A0A4V2RX48_9HYPH</name>
<evidence type="ECO:0000256" key="1">
    <source>
        <dbReference type="ARBA" id="ARBA00001974"/>
    </source>
</evidence>
<evidence type="ECO:0000256" key="2">
    <source>
        <dbReference type="ARBA" id="ARBA00009347"/>
    </source>
</evidence>
<evidence type="ECO:0000256" key="5">
    <source>
        <dbReference type="ARBA" id="ARBA00023002"/>
    </source>
</evidence>
<keyword evidence="9" id="KW-1185">Reference proteome</keyword>
<dbReference type="SUPFAM" id="SSF47203">
    <property type="entry name" value="Acyl-CoA dehydrogenase C-terminal domain-like"/>
    <property type="match status" value="1"/>
</dbReference>
<evidence type="ECO:0000259" key="7">
    <source>
        <dbReference type="Pfam" id="PF02771"/>
    </source>
</evidence>
<dbReference type="GO" id="GO:0050660">
    <property type="term" value="F:flavin adenine dinucleotide binding"/>
    <property type="evidence" value="ECO:0007669"/>
    <property type="project" value="InterPro"/>
</dbReference>
<keyword evidence="3" id="KW-0285">Flavoprotein</keyword>
<dbReference type="Gene3D" id="1.20.140.10">
    <property type="entry name" value="Butyryl-CoA Dehydrogenase, subunit A, domain 3"/>
    <property type="match status" value="1"/>
</dbReference>
<gene>
    <name evidence="8" type="ORF">EV666_11140</name>
</gene>
<dbReference type="InterPro" id="IPR009075">
    <property type="entry name" value="AcylCo_DH/oxidase_C"/>
</dbReference>
<evidence type="ECO:0000313" key="9">
    <source>
        <dbReference type="Proteomes" id="UP000294881"/>
    </source>
</evidence>
<dbReference type="InterPro" id="IPR013786">
    <property type="entry name" value="AcylCoA_DH/ox_N"/>
</dbReference>
<comment type="caution">
    <text evidence="8">The sequence shown here is derived from an EMBL/GenBank/DDBJ whole genome shotgun (WGS) entry which is preliminary data.</text>
</comment>
<dbReference type="InterPro" id="IPR036250">
    <property type="entry name" value="AcylCo_DH-like_C"/>
</dbReference>
<dbReference type="Proteomes" id="UP000294881">
    <property type="component" value="Unassembled WGS sequence"/>
</dbReference>
<comment type="cofactor">
    <cofactor evidence="1">
        <name>FAD</name>
        <dbReference type="ChEBI" id="CHEBI:57692"/>
    </cofactor>
</comment>
<dbReference type="EMBL" id="SLWL01000011">
    <property type="protein sequence ID" value="TCO11765.1"/>
    <property type="molecule type" value="Genomic_DNA"/>
</dbReference>
<organism evidence="8 9">
    <name type="scientific">Camelimonas lactis</name>
    <dbReference type="NCBI Taxonomy" id="659006"/>
    <lineage>
        <taxon>Bacteria</taxon>
        <taxon>Pseudomonadati</taxon>
        <taxon>Pseudomonadota</taxon>
        <taxon>Alphaproteobacteria</taxon>
        <taxon>Hyphomicrobiales</taxon>
        <taxon>Chelatococcaceae</taxon>
        <taxon>Camelimonas</taxon>
    </lineage>
</organism>
<keyword evidence="4" id="KW-0274">FAD</keyword>
<evidence type="ECO:0000259" key="6">
    <source>
        <dbReference type="Pfam" id="PF00441"/>
    </source>
</evidence>
<evidence type="ECO:0000313" key="8">
    <source>
        <dbReference type="EMBL" id="TCO11765.1"/>
    </source>
</evidence>
<evidence type="ECO:0000256" key="4">
    <source>
        <dbReference type="ARBA" id="ARBA00022827"/>
    </source>
</evidence>
<dbReference type="Pfam" id="PF00441">
    <property type="entry name" value="Acyl-CoA_dh_1"/>
    <property type="match status" value="1"/>
</dbReference>